<organism evidence="1">
    <name type="scientific">Streptomyces iranensis</name>
    <dbReference type="NCBI Taxonomy" id="576784"/>
    <lineage>
        <taxon>Bacteria</taxon>
        <taxon>Bacillati</taxon>
        <taxon>Actinomycetota</taxon>
        <taxon>Actinomycetes</taxon>
        <taxon>Kitasatosporales</taxon>
        <taxon>Streptomycetaceae</taxon>
        <taxon>Streptomyces</taxon>
        <taxon>Streptomyces violaceusniger group</taxon>
    </lineage>
</organism>
<reference evidence="1" key="1">
    <citation type="submission" date="2014-05" db="EMBL/GenBank/DDBJ databases">
        <authorList>
            <person name="Horn Fabian"/>
        </authorList>
    </citation>
    <scope>NUCLEOTIDE SEQUENCE</scope>
</reference>
<name>A0A061ACP2_9ACTN</name>
<evidence type="ECO:0000313" key="1">
    <source>
        <dbReference type="EMBL" id="CDR18216.1"/>
    </source>
</evidence>
<dbReference type="HOGENOM" id="CLU_3317721_0_0_11"/>
<gene>
    <name evidence="1" type="ORF">SIRAN109</name>
</gene>
<dbReference type="AlphaFoldDB" id="A0A061ACP2"/>
<accession>A0A061ACP2</accession>
<proteinExistence type="predicted"/>
<sequence>MCPGPQAAAKPEAAGPRALAAVFVAEGEGEGHFPTGPAG</sequence>
<dbReference type="EMBL" id="LK022849">
    <property type="protein sequence ID" value="CDR18216.1"/>
    <property type="molecule type" value="Genomic_DNA"/>
</dbReference>
<protein>
    <submittedName>
        <fullName evidence="1">Uncharacterized protein</fullName>
    </submittedName>
</protein>